<feature type="region of interest" description="Disordered" evidence="1">
    <location>
        <begin position="894"/>
        <end position="967"/>
    </location>
</feature>
<sequence length="1367" mass="153648">MLGMKNERGKDPKGGNFDGRAEDGTKKEVTPSGGMGFFKGLKKIYNKATRKEDKATSETSSFSETSTRGRYSEEKDGNDKKMSDVSRLSRKSTNKGSNFDIRGAGEVKGGGYIGENKGIGTSSQGSEPLLAARTATSDSSKWGKKRSMLFWGDNKDEINDSDLESKQGYKGSSTRGEKVESLMGGLGLGGLIPSVEKARGSFMGFVGMDDKKKEEAATKKASTLAVERHSESSNKNESSVGIFKTESNQSSENEDFEAGIEDISKPFNVKKHSTVSNIKAASGLPQYQQAPKLVPPQQLLYLRDEAMRLRKEKSVSNASPETETRKPSNEKDSFSSATPELENDVQDAHKTLYMETNKRLLARFEELLRNRRAFILNQDQQKGVQTVLEEDIFFLDFEERIKPFIFRKWVKPLENLGGDFLQAGVNFKKSSIRNNSSGDSIAIERSKSEPSLSAHYYYNLNELLKTNNTDTEKLWELPKGGQERRGVLSKRSDWDSRSDSGHAVDNTDEPSLSLESKSRMSLLSEYNEFSTNLSYVYGTFIPTNGIDTDFLENNHSPVSLKTLKDKDMFTREKDDVLHIYNKLGYKPPMFDLRDNEKAKISKLENNYYGHTRSEYEETEDLKNIGLEFDIAKAPKLDYRVLVLSDEGDRVWARGDMFLLGRYGFFDSVRSSTNFVPCFDLIHSRYVNDVLSRISQSRKNDKAFIKRLPKHLKVEDLASHKKPVNLSHLCKVVEDACEEIGTNNIAYSTVFLDLKAMQIDVLSWARQNLEQHKRHDEYTINSNSLENKQKLKQVLETEDASTTSIENSNKSYEIIGHSNKNIQNPCITTEIQSDSSFESLYKDTSVAVNRPPPQTSNMSLGACTNDNSYSISGAEQTGSIIEPYRVGNFVEKGERFQSSQKENNRSESPATSAINAVHISSTSRSDTNKSYGGATIRNKSFFGGRNKPFSNAETPSSTPESFLTPSGVAAPKSWASRKSMSIRKSLLPDSKRNDTGSLLSVEQADGSKFGKKSISALAGSFLFSHDSSTERDEPDKGKAQLDVKSRDYRNIPDYSAASADSGVYNIGNNVNTIFPPQSLTGGNSVNFLGELSRSMKNRSSLSRYFEEINKLRQERWIFKFPVDVLYNFETPMHSKNDNGVDVSLQSPNLEDIEVEGNILSDQLFPQVKNIAEYDRSSLEEAEYSTIFAINLYKFNKIIELLEQYDRNNSVYMGLVDLSNVHANEFQCDEIGVSGKNVLKRVLSYSDVEVFADNMTPYTLDDRKNPTTLFEKRCAKPTSIFSTKLYFQKFEYFVWNHTRPCEPGVCTQYFRNTTHMDGGTAFKGLDKCKRAMSVNIGRPHLPYHLKSSKNMKLDDRCYAPVIENILSTQ</sequence>
<evidence type="ECO:0000256" key="1">
    <source>
        <dbReference type="SAM" id="MobiDB-lite"/>
    </source>
</evidence>
<proteinExistence type="predicted"/>
<keyword evidence="3" id="KW-1185">Reference proteome</keyword>
<evidence type="ECO:0000313" key="2">
    <source>
        <dbReference type="EMBL" id="OMH82606.1"/>
    </source>
</evidence>
<feature type="region of interest" description="Disordered" evidence="1">
    <location>
        <begin position="486"/>
        <end position="512"/>
    </location>
</feature>
<feature type="compositionally biased region" description="Basic and acidic residues" evidence="1">
    <location>
        <begin position="153"/>
        <end position="167"/>
    </location>
</feature>
<feature type="compositionally biased region" description="Basic and acidic residues" evidence="1">
    <location>
        <begin position="322"/>
        <end position="333"/>
    </location>
</feature>
<feature type="region of interest" description="Disordered" evidence="1">
    <location>
        <begin position="212"/>
        <end position="256"/>
    </location>
</feature>
<organism evidence="2 3">
    <name type="scientific">Zancudomyces culisetae</name>
    <name type="common">Gut fungus</name>
    <name type="synonym">Smittium culisetae</name>
    <dbReference type="NCBI Taxonomy" id="1213189"/>
    <lineage>
        <taxon>Eukaryota</taxon>
        <taxon>Fungi</taxon>
        <taxon>Fungi incertae sedis</taxon>
        <taxon>Zoopagomycota</taxon>
        <taxon>Kickxellomycotina</taxon>
        <taxon>Harpellomycetes</taxon>
        <taxon>Harpellales</taxon>
        <taxon>Legeriomycetaceae</taxon>
        <taxon>Zancudomyces</taxon>
    </lineage>
</organism>
<dbReference type="EMBL" id="LSSK01000632">
    <property type="protein sequence ID" value="OMH82606.1"/>
    <property type="molecule type" value="Genomic_DNA"/>
</dbReference>
<feature type="region of interest" description="Disordered" evidence="1">
    <location>
        <begin position="1"/>
        <end position="178"/>
    </location>
</feature>
<name>A0A1R1PNQ9_ZANCU</name>
<feature type="compositionally biased region" description="Basic and acidic residues" evidence="1">
    <location>
        <begin position="486"/>
        <end position="502"/>
    </location>
</feature>
<feature type="compositionally biased region" description="Polar residues" evidence="1">
    <location>
        <begin position="895"/>
        <end position="929"/>
    </location>
</feature>
<feature type="compositionally biased region" description="Polar residues" evidence="1">
    <location>
        <begin position="235"/>
        <end position="251"/>
    </location>
</feature>
<gene>
    <name evidence="2" type="ORF">AX774_g3911</name>
</gene>
<reference evidence="3" key="1">
    <citation type="submission" date="2017-01" db="EMBL/GenBank/DDBJ databases">
        <authorList>
            <person name="Wang Y."/>
            <person name="White M."/>
            <person name="Kvist S."/>
            <person name="Moncalvo J.-M."/>
        </authorList>
    </citation>
    <scope>NUCLEOTIDE SEQUENCE [LARGE SCALE GENOMIC DNA]</scope>
    <source>
        <strain evidence="3">COL-18-3</strain>
    </source>
</reference>
<feature type="region of interest" description="Disordered" evidence="1">
    <location>
        <begin position="311"/>
        <end position="346"/>
    </location>
</feature>
<feature type="compositionally biased region" description="Polar residues" evidence="1">
    <location>
        <begin position="947"/>
        <end position="963"/>
    </location>
</feature>
<feature type="compositionally biased region" description="Low complexity" evidence="1">
    <location>
        <begin position="57"/>
        <end position="66"/>
    </location>
</feature>
<feature type="compositionally biased region" description="Basic and acidic residues" evidence="1">
    <location>
        <begin position="1"/>
        <end position="29"/>
    </location>
</feature>
<dbReference type="Proteomes" id="UP000188320">
    <property type="component" value="Unassembled WGS sequence"/>
</dbReference>
<evidence type="ECO:0000313" key="3">
    <source>
        <dbReference type="Proteomes" id="UP000188320"/>
    </source>
</evidence>
<comment type="caution">
    <text evidence="2">The sequence shown here is derived from an EMBL/GenBank/DDBJ whole genome shotgun (WGS) entry which is preliminary data.</text>
</comment>
<feature type="compositionally biased region" description="Basic and acidic residues" evidence="1">
    <location>
        <begin position="70"/>
        <end position="84"/>
    </location>
</feature>
<protein>
    <submittedName>
        <fullName evidence="2">Uncharacterized protein</fullName>
    </submittedName>
</protein>
<accession>A0A1R1PNQ9</accession>